<name>A0ABR9NPW7_9GAMM</name>
<proteinExistence type="predicted"/>
<evidence type="ECO:0000256" key="1">
    <source>
        <dbReference type="SAM" id="SignalP"/>
    </source>
</evidence>
<dbReference type="EMBL" id="JADAZL010000024">
    <property type="protein sequence ID" value="MBE2166785.1"/>
    <property type="molecule type" value="Genomic_DNA"/>
</dbReference>
<accession>A0ABR9NPW7</accession>
<protein>
    <recommendedName>
        <fullName evidence="4">RHS repeat protein</fullName>
    </recommendedName>
</protein>
<dbReference type="Proteomes" id="UP000619170">
    <property type="component" value="Unassembled WGS sequence"/>
</dbReference>
<evidence type="ECO:0000313" key="2">
    <source>
        <dbReference type="EMBL" id="MBE2166785.1"/>
    </source>
</evidence>
<reference evidence="2 3" key="1">
    <citation type="submission" date="2020-10" db="EMBL/GenBank/DDBJ databases">
        <authorList>
            <person name="Mohd Rani F."/>
        </authorList>
    </citation>
    <scope>NUCLEOTIDE SEQUENCE [LARGE SCALE GENOMIC DNA]</scope>
    <source>
        <strain evidence="2 3">AC1583</strain>
    </source>
</reference>
<feature type="non-terminal residue" evidence="2">
    <location>
        <position position="612"/>
    </location>
</feature>
<feature type="signal peptide" evidence="1">
    <location>
        <begin position="1"/>
        <end position="24"/>
    </location>
</feature>
<sequence>MKINKLMLHMLATPFLFSAIHTNAAYQDERYGLTALTAQAQNLQSCTPGINATSRQITTGSTDIQGPLPFVRTYETALQLGFDPTYRTSEAKSIDKAFATTYLEVRAGMGLGWSHNYDYRLQTVGTQAFTLNMPGGGLPMVFAKQSDGTIRMSNSSLVPITTDMEYKLTDNSLTVIVNINGTEITFQSLSGSRGLIQNFQATQVKYPGGKIINMTYSPVSRSGVVAGYFITGVSDNQGNSLKINRANMDGSDTSTLGLQLQGTVSSVESSPNALNKQTATYSYVIQQIVVNGSPKNLPKLVKTVSTTNGTEDYTYIDYLHKGLTNDSAQSVYGVTLPILSKYSKASQALFNWETTADSIASYSNKALDYATLKYVENIDGGTLTLSAPHPSTSTVGNEIFTISNSTDGSNREFYNTTSAFPCLTYNNKPVKNLTFSKKIRRLSEVTDKIGNKTTLGFDVNNRLTSLVEAVGSTTARPTNLTYTTAFDIPNTIQRGNQTQTNTINTLGQITKSTLTSSQTGSISKATDFTYLANGLLSTVDGPRTGTTDKVTYTYDAYGNKASEAQVVNGVTRTTTYVGYNSLGQPERIVYPTGLVDKFVYNADGTVASKTTG</sequence>
<feature type="chain" id="PRO_5045246919" description="RHS repeat protein" evidence="1">
    <location>
        <begin position="25"/>
        <end position="612"/>
    </location>
</feature>
<evidence type="ECO:0008006" key="4">
    <source>
        <dbReference type="Google" id="ProtNLM"/>
    </source>
</evidence>
<evidence type="ECO:0000313" key="3">
    <source>
        <dbReference type="Proteomes" id="UP000619170"/>
    </source>
</evidence>
<keyword evidence="3" id="KW-1185">Reference proteome</keyword>
<keyword evidence="1" id="KW-0732">Signal</keyword>
<organism evidence="2 3">
    <name type="scientific">Acinetobacter oleivorans</name>
    <dbReference type="NCBI Taxonomy" id="1148157"/>
    <lineage>
        <taxon>Bacteria</taxon>
        <taxon>Pseudomonadati</taxon>
        <taxon>Pseudomonadota</taxon>
        <taxon>Gammaproteobacteria</taxon>
        <taxon>Moraxellales</taxon>
        <taxon>Moraxellaceae</taxon>
        <taxon>Acinetobacter</taxon>
    </lineage>
</organism>
<comment type="caution">
    <text evidence="2">The sequence shown here is derived from an EMBL/GenBank/DDBJ whole genome shotgun (WGS) entry which is preliminary data.</text>
</comment>
<gene>
    <name evidence="2" type="ORF">IIQ43_19910</name>
</gene>
<dbReference type="Gene3D" id="2.180.10.10">
    <property type="entry name" value="RHS repeat-associated core"/>
    <property type="match status" value="1"/>
</dbReference>
<reference evidence="3" key="2">
    <citation type="submission" date="2023-07" db="EMBL/GenBank/DDBJ databases">
        <title>Acinetobacter oleivorans assembled AC1583.</title>
        <authorList>
            <person name="Yeo C.C."/>
        </authorList>
    </citation>
    <scope>NUCLEOTIDE SEQUENCE [LARGE SCALE GENOMIC DNA]</scope>
    <source>
        <strain evidence="3">AC1583</strain>
    </source>
</reference>